<organism evidence="2 3">
    <name type="scientific">Colletotrichum higginsianum (strain IMI 349063)</name>
    <name type="common">Crucifer anthracnose fungus</name>
    <dbReference type="NCBI Taxonomy" id="759273"/>
    <lineage>
        <taxon>Eukaryota</taxon>
        <taxon>Fungi</taxon>
        <taxon>Dikarya</taxon>
        <taxon>Ascomycota</taxon>
        <taxon>Pezizomycotina</taxon>
        <taxon>Sordariomycetes</taxon>
        <taxon>Hypocreomycetidae</taxon>
        <taxon>Glomerellales</taxon>
        <taxon>Glomerellaceae</taxon>
        <taxon>Colletotrichum</taxon>
        <taxon>Colletotrichum destructivum species complex</taxon>
    </lineage>
</organism>
<comment type="caution">
    <text evidence="2">The sequence shown here is derived from an EMBL/GenBank/DDBJ whole genome shotgun (WGS) entry which is preliminary data.</text>
</comment>
<dbReference type="OrthoDB" id="5342924at2759"/>
<evidence type="ECO:0000256" key="1">
    <source>
        <dbReference type="SAM" id="Phobius"/>
    </source>
</evidence>
<dbReference type="KEGG" id="chig:CH63R_05743"/>
<dbReference type="AlphaFoldDB" id="A0A1B7YD53"/>
<accession>A0A1B7YD53</accession>
<feature type="transmembrane region" description="Helical" evidence="1">
    <location>
        <begin position="409"/>
        <end position="431"/>
    </location>
</feature>
<name>A0A1B7YD53_COLHI</name>
<dbReference type="RefSeq" id="XP_018158568.1">
    <property type="nucleotide sequence ID" value="XM_018300718.1"/>
</dbReference>
<gene>
    <name evidence="2" type="ORF">CH63R_05743</name>
</gene>
<evidence type="ECO:0000313" key="3">
    <source>
        <dbReference type="Proteomes" id="UP000092177"/>
    </source>
</evidence>
<dbReference type="VEuPathDB" id="FungiDB:CH63R_05743"/>
<keyword evidence="1" id="KW-0812">Transmembrane</keyword>
<dbReference type="Proteomes" id="UP000092177">
    <property type="component" value="Chromosome 4"/>
</dbReference>
<dbReference type="EMBL" id="LTAN01000004">
    <property type="protein sequence ID" value="OBR10051.1"/>
    <property type="molecule type" value="Genomic_DNA"/>
</dbReference>
<reference evidence="3" key="1">
    <citation type="journal article" date="2017" name="BMC Genomics">
        <title>Gapless genome assembly of Colletotrichum higginsianum reveals chromosome structure and association of transposable elements with secondary metabolite gene clusters.</title>
        <authorList>
            <person name="Dallery J.-F."/>
            <person name="Lapalu N."/>
            <person name="Zampounis A."/>
            <person name="Pigne S."/>
            <person name="Luyten I."/>
            <person name="Amselem J."/>
            <person name="Wittenberg A.H.J."/>
            <person name="Zhou S."/>
            <person name="de Queiroz M.V."/>
            <person name="Robin G.P."/>
            <person name="Auger A."/>
            <person name="Hainaut M."/>
            <person name="Henrissat B."/>
            <person name="Kim K.-T."/>
            <person name="Lee Y.-H."/>
            <person name="Lespinet O."/>
            <person name="Schwartz D.C."/>
            <person name="Thon M.R."/>
            <person name="O'Connell R.J."/>
        </authorList>
    </citation>
    <scope>NUCLEOTIDE SEQUENCE [LARGE SCALE GENOMIC DNA]</scope>
    <source>
        <strain evidence="3">IMI 349063</strain>
    </source>
</reference>
<dbReference type="GeneID" id="28864825"/>
<keyword evidence="3" id="KW-1185">Reference proteome</keyword>
<keyword evidence="1" id="KW-1133">Transmembrane helix</keyword>
<evidence type="ECO:0000313" key="2">
    <source>
        <dbReference type="EMBL" id="OBR10051.1"/>
    </source>
</evidence>
<keyword evidence="1" id="KW-0472">Membrane</keyword>
<sequence>MFVAGAYAEHGDTWAYTTHAPSAVLETAAVSFYRDALLSLRATRPGVAPYPANWVLAQTWKWYLKTQVPVVRVACIGHDPLRLVDEIMLENIRFPKLDTYSLYGEKKKPAASVTIDVREAVMAYFTANGLITANTSIALLEQQVPNSLVIPIESRAGSASSLALFVLRNTTGFDSSSRELAASTCTVDARWAKGHSVIESKGGGLVDQVLSYDFYGSQSRSIVDTELASDEIPFSWGEYHPKRPELYKAIQIRRSWYEMLSPRVTDASISGGAADNSNTEGSGIYNFFTPSLLERMVALAHVPSVNATNSDTIHSQLAYLEVLFSTFFADGISRAAMPRHIDTWRFFPAWEYGHWNDSSESVYRTMIRSGDPVETFPQPAALQGRNGTRMVVKAVFTAYAMKIQGWFDWASAVVLLLHAVVAIAYTLWCLWEGQVGEGWDTIPELLALSQQSAPADGGVLSNTCAGVRTMRTMEAVAVVENHSDSFNGLVNFGKEELCLRFRHPWDTKVPGTALMEDNEYGALRVG</sequence>
<protein>
    <submittedName>
        <fullName evidence="2">Uncharacterized protein</fullName>
    </submittedName>
</protein>
<proteinExistence type="predicted"/>